<organism evidence="3 4">
    <name type="scientific">Talaromyces stipitatus (strain ATCC 10500 / CBS 375.48 / QM 6759 / NRRL 1006)</name>
    <name type="common">Penicillium stipitatum</name>
    <dbReference type="NCBI Taxonomy" id="441959"/>
    <lineage>
        <taxon>Eukaryota</taxon>
        <taxon>Fungi</taxon>
        <taxon>Dikarya</taxon>
        <taxon>Ascomycota</taxon>
        <taxon>Pezizomycotina</taxon>
        <taxon>Eurotiomycetes</taxon>
        <taxon>Eurotiomycetidae</taxon>
        <taxon>Eurotiales</taxon>
        <taxon>Trichocomaceae</taxon>
        <taxon>Talaromyces</taxon>
        <taxon>Talaromyces sect. Talaromyces</taxon>
    </lineage>
</organism>
<keyword evidence="2" id="KW-0472">Membrane</keyword>
<reference evidence="4" key="1">
    <citation type="journal article" date="2015" name="Genome Announc.">
        <title>Genome sequence of the AIDS-associated pathogen Penicillium marneffei (ATCC18224) and its near taxonomic relative Talaromyces stipitatus (ATCC10500).</title>
        <authorList>
            <person name="Nierman W.C."/>
            <person name="Fedorova-Abrams N.D."/>
            <person name="Andrianopoulos A."/>
        </authorList>
    </citation>
    <scope>NUCLEOTIDE SEQUENCE [LARGE SCALE GENOMIC DNA]</scope>
    <source>
        <strain evidence="4">ATCC 10500 / CBS 375.48 / QM 6759 / NRRL 1006</strain>
    </source>
</reference>
<dbReference type="Proteomes" id="UP000001745">
    <property type="component" value="Unassembled WGS sequence"/>
</dbReference>
<proteinExistence type="predicted"/>
<dbReference type="PhylomeDB" id="B8MEF0"/>
<dbReference type="AlphaFoldDB" id="B8MEF0"/>
<gene>
    <name evidence="3" type="ORF">TSTA_016540</name>
</gene>
<feature type="region of interest" description="Disordered" evidence="1">
    <location>
        <begin position="401"/>
        <end position="555"/>
    </location>
</feature>
<dbReference type="OrthoDB" id="4227029at2759"/>
<evidence type="ECO:0000313" key="3">
    <source>
        <dbReference type="EMBL" id="EED16577.1"/>
    </source>
</evidence>
<sequence>MNFFRFVTLVVHIVATILPQAELLFGLLVLILFLIVLKEFVELVYDLFEHLCQHIDYEIITMCPAAHIRQEFARVPPLTNYSTVPMNPSPGGNPGPLCMPTIPVIGSGMTGNVIRFVSVPQHEVSPVYLAQKARLAEIQRLQALRQRAEAAIYGQAEVGGQPGIYGVAAPQGGEQGAALPTAQQPPVQSEPHDQSSTTSIDSEPPIVGLCANCTAAVEHVRFINRTQPNYGLTEDEVMNDNAWRFVCEAQCQAEKIASTWLENVNSENGISRIVDSVDDTNFPSHLPPPPWANPPNGPKQIMINEIVKEIVLRKMNEMIIANNEEVEAIRNTYRPYGAAFYANCPHRFVSHEPITDVFAIDENSDGPQRIPPLFQNSENGDRPTPKKYKVDWIVEGKIRKRIRNRARSPTPASRSPHAPSLLDKHVESTMDVDEDANEDAEWDLEEDVDEPVNEGNDLDNFTVTTGTSVDSEEEEDDDPFTVHRCSTTEPSDYVSTPGMTTDTGRSSPSGPPTPSTSGRSRKRARVQGPLPERWRTALRPRPRIHSESMDGMYLD</sequence>
<evidence type="ECO:0000313" key="4">
    <source>
        <dbReference type="Proteomes" id="UP000001745"/>
    </source>
</evidence>
<keyword evidence="2" id="KW-0812">Transmembrane</keyword>
<protein>
    <submittedName>
        <fullName evidence="3">Uncharacterized protein</fullName>
    </submittedName>
</protein>
<evidence type="ECO:0000256" key="1">
    <source>
        <dbReference type="SAM" id="MobiDB-lite"/>
    </source>
</evidence>
<feature type="compositionally biased region" description="Acidic residues" evidence="1">
    <location>
        <begin position="430"/>
        <end position="452"/>
    </location>
</feature>
<feature type="region of interest" description="Disordered" evidence="1">
    <location>
        <begin position="167"/>
        <end position="203"/>
    </location>
</feature>
<dbReference type="InParanoid" id="B8MEF0"/>
<keyword evidence="4" id="KW-1185">Reference proteome</keyword>
<evidence type="ECO:0000256" key="2">
    <source>
        <dbReference type="SAM" id="Phobius"/>
    </source>
</evidence>
<dbReference type="HOGENOM" id="CLU_490098_0_0_1"/>
<dbReference type="GeneID" id="8103627"/>
<feature type="compositionally biased region" description="Acidic residues" evidence="1">
    <location>
        <begin position="470"/>
        <end position="479"/>
    </location>
</feature>
<keyword evidence="2" id="KW-1133">Transmembrane helix</keyword>
<dbReference type="EMBL" id="EQ962656">
    <property type="protein sequence ID" value="EED16577.1"/>
    <property type="molecule type" value="Genomic_DNA"/>
</dbReference>
<accession>B8MEF0</accession>
<feature type="transmembrane region" description="Helical" evidence="2">
    <location>
        <begin position="6"/>
        <end position="37"/>
    </location>
</feature>
<name>B8MEF0_TALSN</name>
<dbReference type="VEuPathDB" id="FungiDB:TSTA_016540"/>
<feature type="compositionally biased region" description="Polar residues" evidence="1">
    <location>
        <begin position="484"/>
        <end position="502"/>
    </location>
</feature>
<dbReference type="RefSeq" id="XP_002483811.1">
    <property type="nucleotide sequence ID" value="XM_002483766.1"/>
</dbReference>